<keyword evidence="1" id="KW-0540">Nuclease</keyword>
<dbReference type="SUPFAM" id="SSF56219">
    <property type="entry name" value="DNase I-like"/>
    <property type="match status" value="1"/>
</dbReference>
<dbReference type="OrthoDB" id="9975959at2759"/>
<reference evidence="1 2" key="1">
    <citation type="journal article" date="2017" name="Mol. Ecol.">
        <title>Comparative and population genomic landscape of Phellinus noxius: A hypervariable fungus causing root rot in trees.</title>
        <authorList>
            <person name="Chung C.L."/>
            <person name="Lee T.J."/>
            <person name="Akiba M."/>
            <person name="Lee H.H."/>
            <person name="Kuo T.H."/>
            <person name="Liu D."/>
            <person name="Ke H.M."/>
            <person name="Yokoi T."/>
            <person name="Roa M.B."/>
            <person name="Lu M.J."/>
            <person name="Chang Y.Y."/>
            <person name="Ann P.J."/>
            <person name="Tsai J.N."/>
            <person name="Chen C.Y."/>
            <person name="Tzean S.S."/>
            <person name="Ota Y."/>
            <person name="Hattori T."/>
            <person name="Sahashi N."/>
            <person name="Liou R.F."/>
            <person name="Kikuchi T."/>
            <person name="Tsai I.J."/>
        </authorList>
    </citation>
    <scope>NUCLEOTIDE SEQUENCE [LARGE SCALE GENOMIC DNA]</scope>
    <source>
        <strain evidence="1 2">FFPRI411160</strain>
    </source>
</reference>
<keyword evidence="1" id="KW-0255">Endonuclease</keyword>
<dbReference type="GO" id="GO:0004519">
    <property type="term" value="F:endonuclease activity"/>
    <property type="evidence" value="ECO:0007669"/>
    <property type="project" value="UniProtKB-KW"/>
</dbReference>
<dbReference type="Proteomes" id="UP000217199">
    <property type="component" value="Unassembled WGS sequence"/>
</dbReference>
<dbReference type="GO" id="GO:0004527">
    <property type="term" value="F:exonuclease activity"/>
    <property type="evidence" value="ECO:0007669"/>
    <property type="project" value="UniProtKB-KW"/>
</dbReference>
<dbReference type="InParanoid" id="A0A286U826"/>
<organism evidence="1 2">
    <name type="scientific">Pyrrhoderma noxium</name>
    <dbReference type="NCBI Taxonomy" id="2282107"/>
    <lineage>
        <taxon>Eukaryota</taxon>
        <taxon>Fungi</taxon>
        <taxon>Dikarya</taxon>
        <taxon>Basidiomycota</taxon>
        <taxon>Agaricomycotina</taxon>
        <taxon>Agaricomycetes</taxon>
        <taxon>Hymenochaetales</taxon>
        <taxon>Hymenochaetaceae</taxon>
        <taxon>Pyrrhoderma</taxon>
    </lineage>
</organism>
<name>A0A286U826_9AGAM</name>
<protein>
    <submittedName>
        <fullName evidence="1">Endonuclease exonuclease phosphatase</fullName>
    </submittedName>
</protein>
<proteinExistence type="predicted"/>
<evidence type="ECO:0000313" key="2">
    <source>
        <dbReference type="Proteomes" id="UP000217199"/>
    </source>
</evidence>
<accession>A0A286U826</accession>
<keyword evidence="1" id="KW-0269">Exonuclease</keyword>
<evidence type="ECO:0000313" key="1">
    <source>
        <dbReference type="EMBL" id="PAV15753.1"/>
    </source>
</evidence>
<dbReference type="EMBL" id="NBII01000009">
    <property type="protein sequence ID" value="PAV15753.1"/>
    <property type="molecule type" value="Genomic_DNA"/>
</dbReference>
<dbReference type="InterPro" id="IPR036691">
    <property type="entry name" value="Endo/exonu/phosph_ase_sf"/>
</dbReference>
<keyword evidence="1" id="KW-0378">Hydrolase</keyword>
<comment type="caution">
    <text evidence="1">The sequence shown here is derived from an EMBL/GenBank/DDBJ whole genome shotgun (WGS) entry which is preliminary data.</text>
</comment>
<keyword evidence="2" id="KW-1185">Reference proteome</keyword>
<sequence length="155" mass="17406">MSRSDIIFLQEVISEVRSFILVTDAEDQTSFVGVPFANTMLLYSKHFSLDPGSQKERDGVERGKKFMIGLVSRVSPPSKFGRCALSVDIVPPSISNTVYHLINVHLDSLRDMFPHRTEQMDIIAKLLQDTVVDLLLETSMPSAPRIITPSTRADW</sequence>
<gene>
    <name evidence="1" type="ORF">PNOK_0861100</name>
</gene>
<dbReference type="AlphaFoldDB" id="A0A286U826"/>
<dbReference type="Gene3D" id="3.60.10.10">
    <property type="entry name" value="Endonuclease/exonuclease/phosphatase"/>
    <property type="match status" value="1"/>
</dbReference>